<reference evidence="2" key="2">
    <citation type="journal article" date="2017" name="Nat. Plants">
        <title>The Aegilops tauschii genome reveals multiple impacts of transposons.</title>
        <authorList>
            <person name="Zhao G."/>
            <person name="Zou C."/>
            <person name="Li K."/>
            <person name="Wang K."/>
            <person name="Li T."/>
            <person name="Gao L."/>
            <person name="Zhang X."/>
            <person name="Wang H."/>
            <person name="Yang Z."/>
            <person name="Liu X."/>
            <person name="Jiang W."/>
            <person name="Mao L."/>
            <person name="Kong X."/>
            <person name="Jiao Y."/>
            <person name="Jia J."/>
        </authorList>
    </citation>
    <scope>NUCLEOTIDE SEQUENCE [LARGE SCALE GENOMIC DNA]</scope>
    <source>
        <strain evidence="2">cv. AL8/78</strain>
    </source>
</reference>
<evidence type="ECO:0008006" key="3">
    <source>
        <dbReference type="Google" id="ProtNLM"/>
    </source>
</evidence>
<keyword evidence="2" id="KW-1185">Reference proteome</keyword>
<dbReference type="Proteomes" id="UP000015105">
    <property type="component" value="Chromosome 2D"/>
</dbReference>
<dbReference type="STRING" id="200361.A0A453CZ46"/>
<dbReference type="Gramene" id="AET2Gv21022900.1">
    <property type="protein sequence ID" value="AET2Gv21022900.1"/>
    <property type="gene ID" value="AET2Gv21022900"/>
</dbReference>
<reference evidence="1" key="5">
    <citation type="journal article" date="2021" name="G3 (Bethesda)">
        <title>Aegilops tauschii genome assembly Aet v5.0 features greater sequence contiguity and improved annotation.</title>
        <authorList>
            <person name="Wang L."/>
            <person name="Zhu T."/>
            <person name="Rodriguez J.C."/>
            <person name="Deal K.R."/>
            <person name="Dubcovsky J."/>
            <person name="McGuire P.E."/>
            <person name="Lux T."/>
            <person name="Spannagl M."/>
            <person name="Mayer K.F.X."/>
            <person name="Baldrich P."/>
            <person name="Meyers B.C."/>
            <person name="Huo N."/>
            <person name="Gu Y.Q."/>
            <person name="Zhou H."/>
            <person name="Devos K.M."/>
            <person name="Bennetzen J.L."/>
            <person name="Unver T."/>
            <person name="Budak H."/>
            <person name="Gulick P.J."/>
            <person name="Galiba G."/>
            <person name="Kalapos B."/>
            <person name="Nelson D.R."/>
            <person name="Li P."/>
            <person name="You F.M."/>
            <person name="Luo M.C."/>
            <person name="Dvorak J."/>
        </authorList>
    </citation>
    <scope>NUCLEOTIDE SEQUENCE [LARGE SCALE GENOMIC DNA]</scope>
    <source>
        <strain evidence="1">cv. AL8/78</strain>
    </source>
</reference>
<dbReference type="EnsemblPlants" id="AET2Gv21022900.1">
    <property type="protein sequence ID" value="AET2Gv21022900.1"/>
    <property type="gene ID" value="AET2Gv21022900"/>
</dbReference>
<reference evidence="1" key="4">
    <citation type="submission" date="2019-03" db="UniProtKB">
        <authorList>
            <consortium name="EnsemblPlants"/>
        </authorList>
    </citation>
    <scope>IDENTIFICATION</scope>
</reference>
<name>A0A453CZ46_AEGTS</name>
<accession>A0A453CZ46</accession>
<dbReference type="PANTHER" id="PTHR33116">
    <property type="entry name" value="REVERSE TRANSCRIPTASE ZINC-BINDING DOMAIN-CONTAINING PROTEIN-RELATED-RELATED"/>
    <property type="match status" value="1"/>
</dbReference>
<evidence type="ECO:0000313" key="2">
    <source>
        <dbReference type="Proteomes" id="UP000015105"/>
    </source>
</evidence>
<sequence length="119" mass="13516">MVLKAQQNGLFNGLASDLIPNGVAILQYADDTILCFEDDLRNALNIKLLLYLFEVMSGLKINFLKSEIFSVRADDETMHKYAEMFNCQIGNFPIKYLGMPVSYAGLKCSDWSFVEDKFI</sequence>
<reference evidence="2" key="1">
    <citation type="journal article" date="2014" name="Science">
        <title>Ancient hybridizations among the ancestral genomes of bread wheat.</title>
        <authorList>
            <consortium name="International Wheat Genome Sequencing Consortium,"/>
            <person name="Marcussen T."/>
            <person name="Sandve S.R."/>
            <person name="Heier L."/>
            <person name="Spannagl M."/>
            <person name="Pfeifer M."/>
            <person name="Jakobsen K.S."/>
            <person name="Wulff B.B."/>
            <person name="Steuernagel B."/>
            <person name="Mayer K.F."/>
            <person name="Olsen O.A."/>
        </authorList>
    </citation>
    <scope>NUCLEOTIDE SEQUENCE [LARGE SCALE GENOMIC DNA]</scope>
    <source>
        <strain evidence="2">cv. AL8/78</strain>
    </source>
</reference>
<protein>
    <recommendedName>
        <fullName evidence="3">Reverse transcriptase domain-containing protein</fullName>
    </recommendedName>
</protein>
<dbReference type="PANTHER" id="PTHR33116:SF87">
    <property type="entry name" value="OS01G0158850 PROTEIN"/>
    <property type="match status" value="1"/>
</dbReference>
<reference evidence="1" key="3">
    <citation type="journal article" date="2017" name="Nature">
        <title>Genome sequence of the progenitor of the wheat D genome Aegilops tauschii.</title>
        <authorList>
            <person name="Luo M.C."/>
            <person name="Gu Y.Q."/>
            <person name="Puiu D."/>
            <person name="Wang H."/>
            <person name="Twardziok S.O."/>
            <person name="Deal K.R."/>
            <person name="Huo N."/>
            <person name="Zhu T."/>
            <person name="Wang L."/>
            <person name="Wang Y."/>
            <person name="McGuire P.E."/>
            <person name="Liu S."/>
            <person name="Long H."/>
            <person name="Ramasamy R.K."/>
            <person name="Rodriguez J.C."/>
            <person name="Van S.L."/>
            <person name="Yuan L."/>
            <person name="Wang Z."/>
            <person name="Xia Z."/>
            <person name="Xiao L."/>
            <person name="Anderson O.D."/>
            <person name="Ouyang S."/>
            <person name="Liang Y."/>
            <person name="Zimin A.V."/>
            <person name="Pertea G."/>
            <person name="Qi P."/>
            <person name="Bennetzen J.L."/>
            <person name="Dai X."/>
            <person name="Dawson M.W."/>
            <person name="Muller H.G."/>
            <person name="Kugler K."/>
            <person name="Rivarola-Duarte L."/>
            <person name="Spannagl M."/>
            <person name="Mayer K.F.X."/>
            <person name="Lu F.H."/>
            <person name="Bevan M.W."/>
            <person name="Leroy P."/>
            <person name="Li P."/>
            <person name="You F.M."/>
            <person name="Sun Q."/>
            <person name="Liu Z."/>
            <person name="Lyons E."/>
            <person name="Wicker T."/>
            <person name="Salzberg S.L."/>
            <person name="Devos K.M."/>
            <person name="Dvorak J."/>
        </authorList>
    </citation>
    <scope>NUCLEOTIDE SEQUENCE [LARGE SCALE GENOMIC DNA]</scope>
    <source>
        <strain evidence="1">cv. AL8/78</strain>
    </source>
</reference>
<evidence type="ECO:0000313" key="1">
    <source>
        <dbReference type="EnsemblPlants" id="AET2Gv21022900.1"/>
    </source>
</evidence>
<proteinExistence type="predicted"/>
<organism evidence="1 2">
    <name type="scientific">Aegilops tauschii subsp. strangulata</name>
    <name type="common">Goatgrass</name>
    <dbReference type="NCBI Taxonomy" id="200361"/>
    <lineage>
        <taxon>Eukaryota</taxon>
        <taxon>Viridiplantae</taxon>
        <taxon>Streptophyta</taxon>
        <taxon>Embryophyta</taxon>
        <taxon>Tracheophyta</taxon>
        <taxon>Spermatophyta</taxon>
        <taxon>Magnoliopsida</taxon>
        <taxon>Liliopsida</taxon>
        <taxon>Poales</taxon>
        <taxon>Poaceae</taxon>
        <taxon>BOP clade</taxon>
        <taxon>Pooideae</taxon>
        <taxon>Triticodae</taxon>
        <taxon>Triticeae</taxon>
        <taxon>Triticinae</taxon>
        <taxon>Aegilops</taxon>
    </lineage>
</organism>
<dbReference type="AlphaFoldDB" id="A0A453CZ46"/>